<feature type="non-terminal residue" evidence="10">
    <location>
        <position position="192"/>
    </location>
</feature>
<evidence type="ECO:0000256" key="3">
    <source>
        <dbReference type="ARBA" id="ARBA00022679"/>
    </source>
</evidence>
<dbReference type="EMBL" id="QJKJ01003993">
    <property type="protein sequence ID" value="RDX96000.1"/>
    <property type="molecule type" value="Genomic_DNA"/>
</dbReference>
<evidence type="ECO:0000256" key="2">
    <source>
        <dbReference type="ARBA" id="ARBA00022527"/>
    </source>
</evidence>
<keyword evidence="4" id="KW-0547">Nucleotide-binding</keyword>
<dbReference type="Gene3D" id="1.10.510.10">
    <property type="entry name" value="Transferase(Phosphotransferase) domain 1"/>
    <property type="match status" value="2"/>
</dbReference>
<dbReference type="PROSITE" id="PS50011">
    <property type="entry name" value="PROTEIN_KINASE_DOM"/>
    <property type="match status" value="1"/>
</dbReference>
<dbReference type="GO" id="GO:0005524">
    <property type="term" value="F:ATP binding"/>
    <property type="evidence" value="ECO:0007669"/>
    <property type="project" value="UniProtKB-KW"/>
</dbReference>
<evidence type="ECO:0000256" key="6">
    <source>
        <dbReference type="ARBA" id="ARBA00022840"/>
    </source>
</evidence>
<organism evidence="10 11">
    <name type="scientific">Mucuna pruriens</name>
    <name type="common">Velvet bean</name>
    <name type="synonym">Dolichos pruriens</name>
    <dbReference type="NCBI Taxonomy" id="157652"/>
    <lineage>
        <taxon>Eukaryota</taxon>
        <taxon>Viridiplantae</taxon>
        <taxon>Streptophyta</taxon>
        <taxon>Embryophyta</taxon>
        <taxon>Tracheophyta</taxon>
        <taxon>Spermatophyta</taxon>
        <taxon>Magnoliopsida</taxon>
        <taxon>eudicotyledons</taxon>
        <taxon>Gunneridae</taxon>
        <taxon>Pentapetalae</taxon>
        <taxon>rosids</taxon>
        <taxon>fabids</taxon>
        <taxon>Fabales</taxon>
        <taxon>Fabaceae</taxon>
        <taxon>Papilionoideae</taxon>
        <taxon>50 kb inversion clade</taxon>
        <taxon>NPAAA clade</taxon>
        <taxon>indigoferoid/millettioid clade</taxon>
        <taxon>Phaseoleae</taxon>
        <taxon>Mucuna</taxon>
    </lineage>
</organism>
<dbReference type="GO" id="GO:0005886">
    <property type="term" value="C:plasma membrane"/>
    <property type="evidence" value="ECO:0007669"/>
    <property type="project" value="TreeGrafter"/>
</dbReference>
<evidence type="ECO:0000313" key="11">
    <source>
        <dbReference type="Proteomes" id="UP000257109"/>
    </source>
</evidence>
<comment type="catalytic activity">
    <reaction evidence="8">
        <text>L-seryl-[protein] + ATP = O-phospho-L-seryl-[protein] + ADP + H(+)</text>
        <dbReference type="Rhea" id="RHEA:17989"/>
        <dbReference type="Rhea" id="RHEA-COMP:9863"/>
        <dbReference type="Rhea" id="RHEA-COMP:11604"/>
        <dbReference type="ChEBI" id="CHEBI:15378"/>
        <dbReference type="ChEBI" id="CHEBI:29999"/>
        <dbReference type="ChEBI" id="CHEBI:30616"/>
        <dbReference type="ChEBI" id="CHEBI:83421"/>
        <dbReference type="ChEBI" id="CHEBI:456216"/>
        <dbReference type="EC" id="2.7.11.1"/>
    </reaction>
</comment>
<dbReference type="Proteomes" id="UP000257109">
    <property type="component" value="Unassembled WGS sequence"/>
</dbReference>
<keyword evidence="2" id="KW-0723">Serine/threonine-protein kinase</keyword>
<evidence type="ECO:0000313" key="10">
    <source>
        <dbReference type="EMBL" id="RDX96000.1"/>
    </source>
</evidence>
<dbReference type="EC" id="2.7.11.1" evidence="1"/>
<comment type="catalytic activity">
    <reaction evidence="7">
        <text>L-threonyl-[protein] + ATP = O-phospho-L-threonyl-[protein] + ADP + H(+)</text>
        <dbReference type="Rhea" id="RHEA:46608"/>
        <dbReference type="Rhea" id="RHEA-COMP:11060"/>
        <dbReference type="Rhea" id="RHEA-COMP:11605"/>
        <dbReference type="ChEBI" id="CHEBI:15378"/>
        <dbReference type="ChEBI" id="CHEBI:30013"/>
        <dbReference type="ChEBI" id="CHEBI:30616"/>
        <dbReference type="ChEBI" id="CHEBI:61977"/>
        <dbReference type="ChEBI" id="CHEBI:456216"/>
        <dbReference type="EC" id="2.7.11.1"/>
    </reaction>
</comment>
<name>A0A371GZL7_MUCPR</name>
<dbReference type="InterPro" id="IPR011009">
    <property type="entry name" value="Kinase-like_dom_sf"/>
</dbReference>
<dbReference type="PANTHER" id="PTHR27002">
    <property type="entry name" value="RECEPTOR-LIKE SERINE/THREONINE-PROTEIN KINASE SD1-8"/>
    <property type="match status" value="1"/>
</dbReference>
<evidence type="ECO:0000256" key="8">
    <source>
        <dbReference type="ARBA" id="ARBA00048679"/>
    </source>
</evidence>
<dbReference type="InterPro" id="IPR008271">
    <property type="entry name" value="Ser/Thr_kinase_AS"/>
</dbReference>
<evidence type="ECO:0000256" key="5">
    <source>
        <dbReference type="ARBA" id="ARBA00022777"/>
    </source>
</evidence>
<evidence type="ECO:0000256" key="7">
    <source>
        <dbReference type="ARBA" id="ARBA00047899"/>
    </source>
</evidence>
<reference evidence="10" key="1">
    <citation type="submission" date="2018-05" db="EMBL/GenBank/DDBJ databases">
        <title>Draft genome of Mucuna pruriens seed.</title>
        <authorList>
            <person name="Nnadi N.E."/>
            <person name="Vos R."/>
            <person name="Hasami M.H."/>
            <person name="Devisetty U.K."/>
            <person name="Aguiy J.C."/>
        </authorList>
    </citation>
    <scope>NUCLEOTIDE SEQUENCE [LARGE SCALE GENOMIC DNA]</scope>
    <source>
        <strain evidence="10">JCA_2017</strain>
    </source>
</reference>
<gene>
    <name evidence="10" type="primary">CRK29</name>
    <name evidence="10" type="ORF">CR513_21395</name>
</gene>
<keyword evidence="5" id="KW-0418">Kinase</keyword>
<evidence type="ECO:0000256" key="4">
    <source>
        <dbReference type="ARBA" id="ARBA00022741"/>
    </source>
</evidence>
<keyword evidence="6" id="KW-0067">ATP-binding</keyword>
<dbReference type="PROSITE" id="PS00108">
    <property type="entry name" value="PROTEIN_KINASE_ST"/>
    <property type="match status" value="1"/>
</dbReference>
<dbReference type="InterPro" id="IPR000719">
    <property type="entry name" value="Prot_kinase_dom"/>
</dbReference>
<dbReference type="PANTHER" id="PTHR27002:SF1050">
    <property type="entry name" value="CYSTEINE-RICH RECEPTOR-LIKE PROTEIN KINASE 5"/>
    <property type="match status" value="1"/>
</dbReference>
<keyword evidence="11" id="KW-1185">Reference proteome</keyword>
<keyword evidence="3" id="KW-0808">Transferase</keyword>
<protein>
    <recommendedName>
        <fullName evidence="1">non-specific serine/threonine protein kinase</fullName>
        <ecNumber evidence="1">2.7.11.1</ecNumber>
    </recommendedName>
</protein>
<comment type="caution">
    <text evidence="10">The sequence shown here is derived from an EMBL/GenBank/DDBJ whole genome shotgun (WGS) entry which is preliminary data.</text>
</comment>
<dbReference type="SUPFAM" id="SSF56112">
    <property type="entry name" value="Protein kinase-like (PK-like)"/>
    <property type="match status" value="1"/>
</dbReference>
<proteinExistence type="predicted"/>
<dbReference type="OrthoDB" id="4062651at2759"/>
<feature type="domain" description="Protein kinase" evidence="9">
    <location>
        <begin position="1"/>
        <end position="192"/>
    </location>
</feature>
<dbReference type="GO" id="GO:0004674">
    <property type="term" value="F:protein serine/threonine kinase activity"/>
    <property type="evidence" value="ECO:0007669"/>
    <property type="project" value="UniProtKB-KW"/>
</dbReference>
<evidence type="ECO:0000256" key="1">
    <source>
        <dbReference type="ARBA" id="ARBA00012513"/>
    </source>
</evidence>
<sequence length="192" mass="21844">MCNKIIAAIARDILYLHQDSRFRIIHRDLKASNILLDEEMNPKIADFSLARLFLLLTKLKETRIELLAHILGLAIENAWRNWKEGTTTSIVDHSLHNGSQNEIMRCIQIGLLCVQENVAARPTMASVVHMLNSHDLTLPLPSEPAFYVDSRTENLPEMQLWAFNSGMTTSEHLTRLAQESVNEASITEPYPR</sequence>
<dbReference type="AlphaFoldDB" id="A0A371GZL7"/>
<evidence type="ECO:0000259" key="9">
    <source>
        <dbReference type="PROSITE" id="PS50011"/>
    </source>
</evidence>
<dbReference type="Pfam" id="PF00069">
    <property type="entry name" value="Pkinase"/>
    <property type="match status" value="1"/>
</dbReference>
<dbReference type="FunFam" id="1.10.510.10:FF:001023">
    <property type="entry name" value="Os07g0541700 protein"/>
    <property type="match status" value="1"/>
</dbReference>
<accession>A0A371GZL7</accession>